<dbReference type="RefSeq" id="WP_243324166.1">
    <property type="nucleotide sequence ID" value="NZ_JAKZMM010000013.1"/>
</dbReference>
<dbReference type="InterPro" id="IPR046660">
    <property type="entry name" value="DUF6769"/>
</dbReference>
<sequence>MRLKERIYYVLVLIASFLVLLSVIVPHHHHADGSPCYEWLWYGAASDAHTHSHGGDHDHATDCTHNQALKPAIEKHVVGEDIHLWLVPIFSFFYLLRRQDSDWLSALFEQGRTVYQETLHTSWIPRAKGLRAPPSLI</sequence>
<evidence type="ECO:0000256" key="1">
    <source>
        <dbReference type="SAM" id="Phobius"/>
    </source>
</evidence>
<keyword evidence="1" id="KW-1133">Transmembrane helix</keyword>
<gene>
    <name evidence="2" type="ORF">MUN53_06725</name>
</gene>
<feature type="transmembrane region" description="Helical" evidence="1">
    <location>
        <begin position="7"/>
        <end position="25"/>
    </location>
</feature>
<dbReference type="Pfam" id="PF20558">
    <property type="entry name" value="DUF6769"/>
    <property type="match status" value="1"/>
</dbReference>
<organism evidence="2 3">
    <name type="scientific">Parabacteroides faecalis</name>
    <dbReference type="NCBI Taxonomy" id="2924040"/>
    <lineage>
        <taxon>Bacteria</taxon>
        <taxon>Pseudomonadati</taxon>
        <taxon>Bacteroidota</taxon>
        <taxon>Bacteroidia</taxon>
        <taxon>Bacteroidales</taxon>
        <taxon>Tannerellaceae</taxon>
        <taxon>Parabacteroides</taxon>
    </lineage>
</organism>
<evidence type="ECO:0000313" key="3">
    <source>
        <dbReference type="Proteomes" id="UP001165444"/>
    </source>
</evidence>
<reference evidence="2 3" key="1">
    <citation type="submission" date="2022-03" db="EMBL/GenBank/DDBJ databases">
        <title>Parabacteroides sp. nov. isolated from swine feces.</title>
        <authorList>
            <person name="Bak J.E."/>
        </authorList>
    </citation>
    <scope>NUCLEOTIDE SEQUENCE [LARGE SCALE GENOMIC DNA]</scope>
    <source>
        <strain evidence="2 3">AGMB00274</strain>
    </source>
</reference>
<comment type="caution">
    <text evidence="2">The sequence shown here is derived from an EMBL/GenBank/DDBJ whole genome shotgun (WGS) entry which is preliminary data.</text>
</comment>
<keyword evidence="1" id="KW-0812">Transmembrane</keyword>
<keyword evidence="3" id="KW-1185">Reference proteome</keyword>
<protein>
    <recommendedName>
        <fullName evidence="4">Cobalt transporter</fullName>
    </recommendedName>
</protein>
<evidence type="ECO:0008006" key="4">
    <source>
        <dbReference type="Google" id="ProtNLM"/>
    </source>
</evidence>
<dbReference type="EMBL" id="JAKZMM010000013">
    <property type="protein sequence ID" value="MCJ2380305.1"/>
    <property type="molecule type" value="Genomic_DNA"/>
</dbReference>
<evidence type="ECO:0000313" key="2">
    <source>
        <dbReference type="EMBL" id="MCJ2380305.1"/>
    </source>
</evidence>
<proteinExistence type="predicted"/>
<name>A0ABT0C052_9BACT</name>
<accession>A0ABT0C052</accession>
<dbReference type="Proteomes" id="UP001165444">
    <property type="component" value="Unassembled WGS sequence"/>
</dbReference>
<keyword evidence="1" id="KW-0472">Membrane</keyword>